<dbReference type="PANTHER" id="PTHR10855:SF2">
    <property type="entry name" value="COP9 SIGNALOSOME COMPLEX SUBUNIT 4"/>
    <property type="match status" value="1"/>
</dbReference>
<dbReference type="SMART" id="SM00088">
    <property type="entry name" value="PINT"/>
    <property type="match status" value="1"/>
</dbReference>
<feature type="non-terminal residue" evidence="5">
    <location>
        <position position="1"/>
    </location>
</feature>
<proteinExistence type="inferred from homology"/>
<accession>A0A367KVE9</accession>
<dbReference type="GO" id="GO:0005829">
    <property type="term" value="C:cytosol"/>
    <property type="evidence" value="ECO:0007669"/>
    <property type="project" value="TreeGrafter"/>
</dbReference>
<organism evidence="5 6">
    <name type="scientific">Rhizopus stolonifer</name>
    <name type="common">Rhizopus nigricans</name>
    <dbReference type="NCBI Taxonomy" id="4846"/>
    <lineage>
        <taxon>Eukaryota</taxon>
        <taxon>Fungi</taxon>
        <taxon>Fungi incertae sedis</taxon>
        <taxon>Mucoromycota</taxon>
        <taxon>Mucoromycotina</taxon>
        <taxon>Mucoromycetes</taxon>
        <taxon>Mucorales</taxon>
        <taxon>Mucorineae</taxon>
        <taxon>Rhizopodaceae</taxon>
        <taxon>Rhizopus</taxon>
    </lineage>
</organism>
<evidence type="ECO:0000259" key="4">
    <source>
        <dbReference type="PROSITE" id="PS50250"/>
    </source>
</evidence>
<dbReference type="Proteomes" id="UP000253551">
    <property type="component" value="Unassembled WGS sequence"/>
</dbReference>
<evidence type="ECO:0000313" key="5">
    <source>
        <dbReference type="EMBL" id="RCI06193.1"/>
    </source>
</evidence>
<dbReference type="OrthoDB" id="295656at2759"/>
<dbReference type="InterPro" id="IPR036388">
    <property type="entry name" value="WH-like_DNA-bd_sf"/>
</dbReference>
<sequence length="235" mass="26335">ARILDAKRRFLEACSKYHELSYVSQVEEDERILCLTAAVQCAVLAGAGPQRSRSLATLYKDERTHHLPFFSILEKTYLERVIRPNEVSEFVATLRSHHLARLADNTTVFDRAIIEHNLLSASKIYNNIAIDELAALLNVSPEQAEQVAARMISENRMVGSIDQLDRLISFESGGAAREEQTADLFSVGSGQASIRVEQSMLEIMKWDTAIQSLCQDIDAVITKVKAKHPDYMVSQ</sequence>
<dbReference type="InterPro" id="IPR036390">
    <property type="entry name" value="WH_DNA-bd_sf"/>
</dbReference>
<comment type="similarity">
    <text evidence="1">Belongs to the CSN4 family.</text>
</comment>
<keyword evidence="6" id="KW-1185">Reference proteome</keyword>
<dbReference type="InterPro" id="IPR040134">
    <property type="entry name" value="PSMD12/CSN4"/>
</dbReference>
<evidence type="ECO:0000313" key="6">
    <source>
        <dbReference type="Proteomes" id="UP000253551"/>
    </source>
</evidence>
<evidence type="ECO:0000256" key="2">
    <source>
        <dbReference type="ARBA" id="ARBA00014881"/>
    </source>
</evidence>
<dbReference type="GO" id="GO:0008180">
    <property type="term" value="C:COP9 signalosome"/>
    <property type="evidence" value="ECO:0007669"/>
    <property type="project" value="UniProtKB-KW"/>
</dbReference>
<evidence type="ECO:0000256" key="3">
    <source>
        <dbReference type="ARBA" id="ARBA00022790"/>
    </source>
</evidence>
<dbReference type="AlphaFoldDB" id="A0A367KVE9"/>
<name>A0A367KVE9_RHIST</name>
<dbReference type="EMBL" id="PJQM01000208">
    <property type="protein sequence ID" value="RCI06193.1"/>
    <property type="molecule type" value="Genomic_DNA"/>
</dbReference>
<dbReference type="PROSITE" id="PS50250">
    <property type="entry name" value="PCI"/>
    <property type="match status" value="1"/>
</dbReference>
<dbReference type="STRING" id="4846.A0A367KVE9"/>
<dbReference type="InterPro" id="IPR000717">
    <property type="entry name" value="PCI_dom"/>
</dbReference>
<gene>
    <name evidence="5" type="primary">COPS4</name>
    <name evidence="5" type="ORF">CU098_001597</name>
</gene>
<reference evidence="5 6" key="1">
    <citation type="journal article" date="2018" name="G3 (Bethesda)">
        <title>Phylogenetic and Phylogenomic Definition of Rhizopus Species.</title>
        <authorList>
            <person name="Gryganskyi A.P."/>
            <person name="Golan J."/>
            <person name="Dolatabadi S."/>
            <person name="Mondo S."/>
            <person name="Robb S."/>
            <person name="Idnurm A."/>
            <person name="Muszewska A."/>
            <person name="Steczkiewicz K."/>
            <person name="Masonjones S."/>
            <person name="Liao H.L."/>
            <person name="Gajdeczka M.T."/>
            <person name="Anike F."/>
            <person name="Vuek A."/>
            <person name="Anishchenko I.M."/>
            <person name="Voigt K."/>
            <person name="de Hoog G.S."/>
            <person name="Smith M.E."/>
            <person name="Heitman J."/>
            <person name="Vilgalys R."/>
            <person name="Stajich J.E."/>
        </authorList>
    </citation>
    <scope>NUCLEOTIDE SEQUENCE [LARGE SCALE GENOMIC DNA]</scope>
    <source>
        <strain evidence="5 6">LSU 92-RS-03</strain>
    </source>
</reference>
<dbReference type="Gene3D" id="1.10.10.10">
    <property type="entry name" value="Winged helix-like DNA-binding domain superfamily/Winged helix DNA-binding domain"/>
    <property type="match status" value="1"/>
</dbReference>
<comment type="caution">
    <text evidence="5">The sequence shown here is derived from an EMBL/GenBank/DDBJ whole genome shotgun (WGS) entry which is preliminary data.</text>
</comment>
<dbReference type="SUPFAM" id="SSF46785">
    <property type="entry name" value="Winged helix' DNA-binding domain"/>
    <property type="match status" value="1"/>
</dbReference>
<feature type="domain" description="PCI" evidence="4">
    <location>
        <begin position="12"/>
        <end position="175"/>
    </location>
</feature>
<dbReference type="Pfam" id="PF01399">
    <property type="entry name" value="PCI"/>
    <property type="match status" value="1"/>
</dbReference>
<evidence type="ECO:0000256" key="1">
    <source>
        <dbReference type="ARBA" id="ARBA00010417"/>
    </source>
</evidence>
<dbReference type="PANTHER" id="PTHR10855">
    <property type="entry name" value="26S PROTEASOME NON-ATPASE REGULATORY SUBUNIT 12/COP9 SIGNALOSOME COMPLEX SUBUNIT 4"/>
    <property type="match status" value="1"/>
</dbReference>
<protein>
    <recommendedName>
        <fullName evidence="2">COP9 signalosome complex subunit 4</fullName>
    </recommendedName>
</protein>
<keyword evidence="3" id="KW-0736">Signalosome</keyword>